<sequence length="142" mass="15831">MFSAEAKWEREPDLMGCEPNAPEPKAKGCSAELTREEGLSPWLTHRPFRRIPEIGKRQLVHAAQCFSYRIHLFIPSIHLFIHLSILPSFHPSIPPSISLSMSLLSSSIYPSIHPPISACCISEVNRSSSHSQGICGLIKMDN</sequence>
<dbReference type="Proteomes" id="UP000593571">
    <property type="component" value="Unassembled WGS sequence"/>
</dbReference>
<evidence type="ECO:0000313" key="3">
    <source>
        <dbReference type="Proteomes" id="UP000593571"/>
    </source>
</evidence>
<name>A0A7J8JHA6_ROUAE</name>
<comment type="caution">
    <text evidence="2">The sequence shown here is derived from an EMBL/GenBank/DDBJ whole genome shotgun (WGS) entry which is preliminary data.</text>
</comment>
<organism evidence="2 3">
    <name type="scientific">Rousettus aegyptiacus</name>
    <name type="common">Egyptian fruit bat</name>
    <name type="synonym">Pteropus aegyptiacus</name>
    <dbReference type="NCBI Taxonomy" id="9407"/>
    <lineage>
        <taxon>Eukaryota</taxon>
        <taxon>Metazoa</taxon>
        <taxon>Chordata</taxon>
        <taxon>Craniata</taxon>
        <taxon>Vertebrata</taxon>
        <taxon>Euteleostomi</taxon>
        <taxon>Mammalia</taxon>
        <taxon>Eutheria</taxon>
        <taxon>Laurasiatheria</taxon>
        <taxon>Chiroptera</taxon>
        <taxon>Yinpterochiroptera</taxon>
        <taxon>Pteropodoidea</taxon>
        <taxon>Pteropodidae</taxon>
        <taxon>Rousettinae</taxon>
        <taxon>Rousettus</taxon>
    </lineage>
</organism>
<gene>
    <name evidence="2" type="ORF">HJG63_010221</name>
</gene>
<accession>A0A7J8JHA6</accession>
<feature type="compositionally biased region" description="Basic and acidic residues" evidence="1">
    <location>
        <begin position="1"/>
        <end position="13"/>
    </location>
</feature>
<feature type="region of interest" description="Disordered" evidence="1">
    <location>
        <begin position="1"/>
        <end position="29"/>
    </location>
</feature>
<reference evidence="2 3" key="1">
    <citation type="journal article" date="2020" name="Nature">
        <title>Six reference-quality genomes reveal evolution of bat adaptations.</title>
        <authorList>
            <person name="Jebb D."/>
            <person name="Huang Z."/>
            <person name="Pippel M."/>
            <person name="Hughes G.M."/>
            <person name="Lavrichenko K."/>
            <person name="Devanna P."/>
            <person name="Winkler S."/>
            <person name="Jermiin L.S."/>
            <person name="Skirmuntt E.C."/>
            <person name="Katzourakis A."/>
            <person name="Burkitt-Gray L."/>
            <person name="Ray D.A."/>
            <person name="Sullivan K.A.M."/>
            <person name="Roscito J.G."/>
            <person name="Kirilenko B.M."/>
            <person name="Davalos L.M."/>
            <person name="Corthals A.P."/>
            <person name="Power M.L."/>
            <person name="Jones G."/>
            <person name="Ransome R.D."/>
            <person name="Dechmann D.K.N."/>
            <person name="Locatelli A.G."/>
            <person name="Puechmaille S.J."/>
            <person name="Fedrigo O."/>
            <person name="Jarvis E.D."/>
            <person name="Hiller M."/>
            <person name="Vernes S.C."/>
            <person name="Myers E.W."/>
            <person name="Teeling E.C."/>
        </authorList>
    </citation>
    <scope>NUCLEOTIDE SEQUENCE [LARGE SCALE GENOMIC DNA]</scope>
    <source>
        <strain evidence="2">MRouAeg1</strain>
        <tissue evidence="2">Muscle</tissue>
    </source>
</reference>
<dbReference type="AlphaFoldDB" id="A0A7J8JHA6"/>
<protein>
    <submittedName>
        <fullName evidence="2">Uncharacterized protein</fullName>
    </submittedName>
</protein>
<keyword evidence="3" id="KW-1185">Reference proteome</keyword>
<evidence type="ECO:0000313" key="2">
    <source>
        <dbReference type="EMBL" id="KAF6495911.1"/>
    </source>
</evidence>
<proteinExistence type="predicted"/>
<evidence type="ECO:0000256" key="1">
    <source>
        <dbReference type="SAM" id="MobiDB-lite"/>
    </source>
</evidence>
<dbReference type="EMBL" id="JACASE010000002">
    <property type="protein sequence ID" value="KAF6495911.1"/>
    <property type="molecule type" value="Genomic_DNA"/>
</dbReference>